<dbReference type="InterPro" id="IPR010982">
    <property type="entry name" value="Lambda_DNA-bd_dom_sf"/>
</dbReference>
<dbReference type="PROSITE" id="PS50943">
    <property type="entry name" value="HTH_CROC1"/>
    <property type="match status" value="1"/>
</dbReference>
<sequence>MVHKIDILKGIHPGKIISRDLKKKNLSQRSFAASIGVHSQTLNAIINGRRQLTIELSLKIEQALGYEDGFLYALQAYYLVIEFKNKELSRSVSGIPNIRKSLFWDVDFDSIDWGKYKKAVIQRVLERGNKAEKKEIARFYNIEVTELEGYKSNNYYRITKTKHSNDSITL</sequence>
<keyword evidence="3" id="KW-1185">Reference proteome</keyword>
<dbReference type="NCBIfam" id="TIGR02607">
    <property type="entry name" value="antidote_HigA"/>
    <property type="match status" value="1"/>
</dbReference>
<accession>A0ABR7CXR2</accession>
<gene>
    <name evidence="2" type="ORF">H8S64_05090</name>
</gene>
<evidence type="ECO:0000313" key="2">
    <source>
        <dbReference type="EMBL" id="MBC5620466.1"/>
    </source>
</evidence>
<dbReference type="EMBL" id="JACOOH010000002">
    <property type="protein sequence ID" value="MBC5620466.1"/>
    <property type="molecule type" value="Genomic_DNA"/>
</dbReference>
<comment type="caution">
    <text evidence="2">The sequence shown here is derived from an EMBL/GenBank/DDBJ whole genome shotgun (WGS) entry which is preliminary data.</text>
</comment>
<name>A0ABR7CXR2_9BACT</name>
<dbReference type="InterPro" id="IPR013430">
    <property type="entry name" value="Toxin_antidote_HigA"/>
</dbReference>
<feature type="domain" description="HTH cro/C1-type" evidence="1">
    <location>
        <begin position="17"/>
        <end position="71"/>
    </location>
</feature>
<dbReference type="CDD" id="cd00093">
    <property type="entry name" value="HTH_XRE"/>
    <property type="match status" value="1"/>
</dbReference>
<evidence type="ECO:0000313" key="3">
    <source>
        <dbReference type="Proteomes" id="UP000646484"/>
    </source>
</evidence>
<protein>
    <submittedName>
        <fullName evidence="2">HigA family addiction module antidote protein</fullName>
    </submittedName>
</protein>
<dbReference type="SMART" id="SM00530">
    <property type="entry name" value="HTH_XRE"/>
    <property type="match status" value="1"/>
</dbReference>
<dbReference type="RefSeq" id="WP_186975233.1">
    <property type="nucleotide sequence ID" value="NZ_JACOOH010000002.1"/>
</dbReference>
<reference evidence="2 3" key="1">
    <citation type="submission" date="2020-08" db="EMBL/GenBank/DDBJ databases">
        <title>Genome public.</title>
        <authorList>
            <person name="Liu C."/>
            <person name="Sun Q."/>
        </authorList>
    </citation>
    <scope>NUCLEOTIDE SEQUENCE [LARGE SCALE GENOMIC DNA]</scope>
    <source>
        <strain evidence="2 3">NSJ-56</strain>
    </source>
</reference>
<dbReference type="Gene3D" id="1.10.260.40">
    <property type="entry name" value="lambda repressor-like DNA-binding domains"/>
    <property type="match status" value="1"/>
</dbReference>
<dbReference type="InterPro" id="IPR053830">
    <property type="entry name" value="DUF6922"/>
</dbReference>
<proteinExistence type="predicted"/>
<dbReference type="Proteomes" id="UP000646484">
    <property type="component" value="Unassembled WGS sequence"/>
</dbReference>
<dbReference type="SUPFAM" id="SSF47413">
    <property type="entry name" value="lambda repressor-like DNA-binding domains"/>
    <property type="match status" value="1"/>
</dbReference>
<organism evidence="2 3">
    <name type="scientific">Butyricimonas hominis</name>
    <dbReference type="NCBI Taxonomy" id="2763032"/>
    <lineage>
        <taxon>Bacteria</taxon>
        <taxon>Pseudomonadati</taxon>
        <taxon>Bacteroidota</taxon>
        <taxon>Bacteroidia</taxon>
        <taxon>Bacteroidales</taxon>
        <taxon>Odoribacteraceae</taxon>
        <taxon>Butyricimonas</taxon>
    </lineage>
</organism>
<evidence type="ECO:0000259" key="1">
    <source>
        <dbReference type="PROSITE" id="PS50943"/>
    </source>
</evidence>
<dbReference type="InterPro" id="IPR001387">
    <property type="entry name" value="Cro/C1-type_HTH"/>
</dbReference>
<dbReference type="Pfam" id="PF21956">
    <property type="entry name" value="DUF6922"/>
    <property type="match status" value="1"/>
</dbReference>
<dbReference type="Pfam" id="PF01381">
    <property type="entry name" value="HTH_3"/>
    <property type="match status" value="1"/>
</dbReference>